<dbReference type="InterPro" id="IPR008927">
    <property type="entry name" value="6-PGluconate_DH-like_C_sf"/>
</dbReference>
<dbReference type="InterPro" id="IPR006109">
    <property type="entry name" value="G3P_DH_NAD-dep_C"/>
</dbReference>
<dbReference type="Gene3D" id="1.10.1040.10">
    <property type="entry name" value="N-(1-d-carboxylethyl)-l-norvaline Dehydrogenase, domain 2"/>
    <property type="match status" value="1"/>
</dbReference>
<keyword evidence="5 13" id="KW-0520">NAD</keyword>
<protein>
    <recommendedName>
        <fullName evidence="11 13">Glycerol-3-phosphate dehydrogenase [NAD(P)+]</fullName>
        <ecNumber evidence="10 13">1.1.1.94</ecNumber>
    </recommendedName>
    <alternativeName>
        <fullName evidence="13">NAD(P)(+)-dependent glycerol-3-phosphate dehydrogenase</fullName>
    </alternativeName>
    <alternativeName>
        <fullName evidence="12 13">NAD(P)H-dependent dihydroxyacetone-phosphate reductase</fullName>
    </alternativeName>
</protein>
<name>A0A7T0BYU5_9BACT</name>
<dbReference type="NCBIfam" id="NF000940">
    <property type="entry name" value="PRK00094.1-2"/>
    <property type="match status" value="1"/>
</dbReference>
<sequence>MTPEVAVIGGGSWGTALAIHLGNKGLPVDLWVWESDLAQSMQTTGENRLFLPGFRLPDIVNPVNDLRDAVQSKKIIVLVTPSHVLGSIARSLRPHLAPNAIIVNASKGLEEETLLPASQVIQRELVSKFPLVTLSGPTFAKEVANKVLSTIVVASENPGAAETVQQIFSTDTLRVFTSTDVLGVEIGGSLKNVIAIAAGICDGLELGNNTRAGLITRGLVEISRIGTAMGARAETFYGLSGLGDLVLTCTGDLSRNRMVGIKLGQGDKLKDIIENMKMVAEGIKTVKSAFTLKEKFGIQASIIEQTYRVLYEDKEPGRALADLMKVETGSEFSGVRGLDEA</sequence>
<evidence type="ECO:0000256" key="14">
    <source>
        <dbReference type="PIRSR" id="PIRSR000114-1"/>
    </source>
</evidence>
<evidence type="ECO:0000256" key="17">
    <source>
        <dbReference type="RuleBase" id="RU000437"/>
    </source>
</evidence>
<keyword evidence="2 13" id="KW-0444">Lipid biosynthesis</keyword>
<feature type="binding site" evidence="13">
    <location>
        <position position="140"/>
    </location>
    <ligand>
        <name>NADPH</name>
        <dbReference type="ChEBI" id="CHEBI:57783"/>
    </ligand>
</feature>
<dbReference type="EC" id="1.1.1.94" evidence="10 13"/>
<dbReference type="FunFam" id="3.40.50.720:FF:000019">
    <property type="entry name" value="Glycerol-3-phosphate dehydrogenase [NAD(P)+]"/>
    <property type="match status" value="1"/>
</dbReference>
<feature type="domain" description="Glycerol-3-phosphate dehydrogenase NAD-dependent C-terminal" evidence="19">
    <location>
        <begin position="180"/>
        <end position="320"/>
    </location>
</feature>
<feature type="binding site" evidence="13">
    <location>
        <position position="138"/>
    </location>
    <ligand>
        <name>sn-glycerol 3-phosphate</name>
        <dbReference type="ChEBI" id="CHEBI:57597"/>
    </ligand>
</feature>
<evidence type="ECO:0000256" key="6">
    <source>
        <dbReference type="ARBA" id="ARBA00023098"/>
    </source>
</evidence>
<feature type="binding site" evidence="13">
    <location>
        <position position="255"/>
    </location>
    <ligand>
        <name>NADPH</name>
        <dbReference type="ChEBI" id="CHEBI:57783"/>
    </ligand>
</feature>
<keyword evidence="4 13" id="KW-0560">Oxidoreductase</keyword>
<dbReference type="NCBIfam" id="NF000942">
    <property type="entry name" value="PRK00094.1-4"/>
    <property type="match status" value="1"/>
</dbReference>
<evidence type="ECO:0000313" key="21">
    <source>
        <dbReference type="Proteomes" id="UP000594688"/>
    </source>
</evidence>
<dbReference type="GO" id="GO:0051287">
    <property type="term" value="F:NAD binding"/>
    <property type="evidence" value="ECO:0007669"/>
    <property type="project" value="InterPro"/>
</dbReference>
<evidence type="ECO:0000313" key="20">
    <source>
        <dbReference type="EMBL" id="QPJ63417.1"/>
    </source>
</evidence>
<comment type="pathway">
    <text evidence="13">Membrane lipid metabolism; glycerophospholipid metabolism.</text>
</comment>
<evidence type="ECO:0000256" key="2">
    <source>
        <dbReference type="ARBA" id="ARBA00022516"/>
    </source>
</evidence>
<evidence type="ECO:0000256" key="7">
    <source>
        <dbReference type="ARBA" id="ARBA00023209"/>
    </source>
</evidence>
<evidence type="ECO:0000256" key="3">
    <source>
        <dbReference type="ARBA" id="ARBA00022857"/>
    </source>
</evidence>
<dbReference type="InterPro" id="IPR036291">
    <property type="entry name" value="NAD(P)-bd_dom_sf"/>
</dbReference>
<evidence type="ECO:0000256" key="11">
    <source>
        <dbReference type="ARBA" id="ARBA00069372"/>
    </source>
</evidence>
<comment type="caution">
    <text evidence="13">Lacks conserved residue(s) required for the propagation of feature annotation.</text>
</comment>
<evidence type="ECO:0000256" key="10">
    <source>
        <dbReference type="ARBA" id="ARBA00066687"/>
    </source>
</evidence>
<feature type="binding site" evidence="13">
    <location>
        <position position="107"/>
    </location>
    <ligand>
        <name>sn-glycerol 3-phosphate</name>
        <dbReference type="ChEBI" id="CHEBI:57597"/>
    </ligand>
</feature>
<dbReference type="GO" id="GO:0047952">
    <property type="term" value="F:glycerol-3-phosphate dehydrogenase [NAD(P)+] activity"/>
    <property type="evidence" value="ECO:0007669"/>
    <property type="project" value="UniProtKB-UniRule"/>
</dbReference>
<evidence type="ECO:0000256" key="5">
    <source>
        <dbReference type="ARBA" id="ARBA00023027"/>
    </source>
</evidence>
<evidence type="ECO:0000256" key="9">
    <source>
        <dbReference type="ARBA" id="ARBA00052716"/>
    </source>
</evidence>
<dbReference type="GO" id="GO:0046167">
    <property type="term" value="P:glycerol-3-phosphate biosynthetic process"/>
    <property type="evidence" value="ECO:0007669"/>
    <property type="project" value="UniProtKB-UniRule"/>
</dbReference>
<keyword evidence="8 13" id="KW-1208">Phospholipid metabolism</keyword>
<dbReference type="SUPFAM" id="SSF48179">
    <property type="entry name" value="6-phosphogluconate dehydrogenase C-terminal domain-like"/>
    <property type="match status" value="1"/>
</dbReference>
<dbReference type="PANTHER" id="PTHR11728:SF1">
    <property type="entry name" value="GLYCEROL-3-PHOSPHATE DEHYDROGENASE [NAD(+)] 2, CHLOROPLASTIC"/>
    <property type="match status" value="1"/>
</dbReference>
<dbReference type="GO" id="GO:0008654">
    <property type="term" value="P:phospholipid biosynthetic process"/>
    <property type="evidence" value="ECO:0007669"/>
    <property type="project" value="UniProtKB-KW"/>
</dbReference>
<evidence type="ECO:0000256" key="8">
    <source>
        <dbReference type="ARBA" id="ARBA00023264"/>
    </source>
</evidence>
<dbReference type="HAMAP" id="MF_00394">
    <property type="entry name" value="NAD_Glyc3P_dehydrog"/>
    <property type="match status" value="1"/>
</dbReference>
<dbReference type="InterPro" id="IPR006168">
    <property type="entry name" value="G3P_DH_NAD-dep"/>
</dbReference>
<comment type="catalytic activity">
    <reaction evidence="9">
        <text>sn-glycerol 3-phosphate + NADP(+) = dihydroxyacetone phosphate + NADPH + H(+)</text>
        <dbReference type="Rhea" id="RHEA:11096"/>
        <dbReference type="ChEBI" id="CHEBI:15378"/>
        <dbReference type="ChEBI" id="CHEBI:57597"/>
        <dbReference type="ChEBI" id="CHEBI:57642"/>
        <dbReference type="ChEBI" id="CHEBI:57783"/>
        <dbReference type="ChEBI" id="CHEBI:58349"/>
        <dbReference type="EC" id="1.1.1.94"/>
    </reaction>
    <physiologicalReaction direction="right-to-left" evidence="9">
        <dbReference type="Rhea" id="RHEA:11098"/>
    </physiologicalReaction>
</comment>
<dbReference type="SUPFAM" id="SSF51735">
    <property type="entry name" value="NAD(P)-binding Rossmann-fold domains"/>
    <property type="match status" value="1"/>
</dbReference>
<dbReference type="Pfam" id="PF01210">
    <property type="entry name" value="NAD_Gly3P_dh_N"/>
    <property type="match status" value="1"/>
</dbReference>
<comment type="catalytic activity">
    <reaction evidence="13">
        <text>sn-glycerol 3-phosphate + NAD(+) = dihydroxyacetone phosphate + NADH + H(+)</text>
        <dbReference type="Rhea" id="RHEA:11092"/>
        <dbReference type="ChEBI" id="CHEBI:15378"/>
        <dbReference type="ChEBI" id="CHEBI:57540"/>
        <dbReference type="ChEBI" id="CHEBI:57597"/>
        <dbReference type="ChEBI" id="CHEBI:57642"/>
        <dbReference type="ChEBI" id="CHEBI:57945"/>
        <dbReference type="EC" id="1.1.1.94"/>
    </reaction>
</comment>
<dbReference type="Gene3D" id="3.40.50.720">
    <property type="entry name" value="NAD(P)-binding Rossmann-like Domain"/>
    <property type="match status" value="1"/>
</dbReference>
<keyword evidence="13" id="KW-0547">Nucleotide-binding</keyword>
<feature type="active site" description="Proton acceptor" evidence="13 14">
    <location>
        <position position="191"/>
    </location>
</feature>
<feature type="binding site" evidence="15">
    <location>
        <position position="107"/>
    </location>
    <ligand>
        <name>substrate</name>
    </ligand>
</feature>
<evidence type="ECO:0000256" key="4">
    <source>
        <dbReference type="ARBA" id="ARBA00023002"/>
    </source>
</evidence>
<dbReference type="EMBL" id="CP048685">
    <property type="protein sequence ID" value="QPJ63417.1"/>
    <property type="molecule type" value="Genomic_DNA"/>
</dbReference>
<proteinExistence type="inferred from homology"/>
<dbReference type="PANTHER" id="PTHR11728">
    <property type="entry name" value="GLYCEROL-3-PHOSPHATE DEHYDROGENASE"/>
    <property type="match status" value="1"/>
</dbReference>
<dbReference type="GO" id="GO:0005829">
    <property type="term" value="C:cytosol"/>
    <property type="evidence" value="ECO:0007669"/>
    <property type="project" value="TreeGrafter"/>
</dbReference>
<evidence type="ECO:0000259" key="19">
    <source>
        <dbReference type="Pfam" id="PF07479"/>
    </source>
</evidence>
<dbReference type="AlphaFoldDB" id="A0A7T0BYU5"/>
<keyword evidence="13" id="KW-0963">Cytoplasm</keyword>
<dbReference type="GO" id="GO:0006650">
    <property type="term" value="P:glycerophospholipid metabolic process"/>
    <property type="evidence" value="ECO:0007669"/>
    <property type="project" value="UniProtKB-UniRule"/>
</dbReference>
<feature type="binding site" evidence="13">
    <location>
        <position position="12"/>
    </location>
    <ligand>
        <name>NADPH</name>
        <dbReference type="ChEBI" id="CHEBI:57783"/>
    </ligand>
</feature>
<reference evidence="20 21" key="1">
    <citation type="submission" date="2020-02" db="EMBL/GenBank/DDBJ databases">
        <title>Genomic and physiological characterization of two novel Nitrospinaceae genera.</title>
        <authorList>
            <person name="Mueller A.J."/>
            <person name="Jung M.-Y."/>
            <person name="Strachan C.R."/>
            <person name="Herbold C.W."/>
            <person name="Kirkegaard R.H."/>
            <person name="Daims H."/>
        </authorList>
    </citation>
    <scope>NUCLEOTIDE SEQUENCE [LARGE SCALE GENOMIC DNA]</scope>
    <source>
        <strain evidence="20">EB</strain>
    </source>
</reference>
<feature type="binding site" evidence="13">
    <location>
        <position position="13"/>
    </location>
    <ligand>
        <name>NADPH</name>
        <dbReference type="ChEBI" id="CHEBI:57783"/>
    </ligand>
</feature>
<organism evidence="20 21">
    <name type="scientific">Candidatus Nitronauta litoralis</name>
    <dbReference type="NCBI Taxonomy" id="2705533"/>
    <lineage>
        <taxon>Bacteria</taxon>
        <taxon>Pseudomonadati</taxon>
        <taxon>Nitrospinota/Tectimicrobiota group</taxon>
        <taxon>Nitrospinota</taxon>
        <taxon>Nitrospinia</taxon>
        <taxon>Nitrospinales</taxon>
        <taxon>Nitrospinaceae</taxon>
        <taxon>Candidatus Nitronauta</taxon>
    </lineage>
</organism>
<feature type="domain" description="Glycerol-3-phosphate dehydrogenase NAD-dependent N-terminal" evidence="18">
    <location>
        <begin position="4"/>
        <end position="159"/>
    </location>
</feature>
<feature type="binding site" evidence="13">
    <location>
        <position position="256"/>
    </location>
    <ligand>
        <name>sn-glycerol 3-phosphate</name>
        <dbReference type="ChEBI" id="CHEBI:57597"/>
    </ligand>
</feature>
<dbReference type="InterPro" id="IPR013328">
    <property type="entry name" value="6PGD_dom2"/>
</dbReference>
<dbReference type="Pfam" id="PF07479">
    <property type="entry name" value="NAD_Gly3P_dh_C"/>
    <property type="match status" value="1"/>
</dbReference>
<evidence type="ECO:0000256" key="1">
    <source>
        <dbReference type="ARBA" id="ARBA00011009"/>
    </source>
</evidence>
<dbReference type="GO" id="GO:0046168">
    <property type="term" value="P:glycerol-3-phosphate catabolic process"/>
    <property type="evidence" value="ECO:0007669"/>
    <property type="project" value="InterPro"/>
</dbReference>
<gene>
    <name evidence="13" type="primary">gpsA</name>
    <name evidence="20" type="ORF">G3M70_16660</name>
</gene>
<evidence type="ECO:0000256" key="13">
    <source>
        <dbReference type="HAMAP-Rule" id="MF_00394"/>
    </source>
</evidence>
<dbReference type="PROSITE" id="PS00957">
    <property type="entry name" value="NAD_G3PDH"/>
    <property type="match status" value="1"/>
</dbReference>
<comment type="similarity">
    <text evidence="1 13 17">Belongs to the NAD-dependent glycerol-3-phosphate dehydrogenase family.</text>
</comment>
<dbReference type="PRINTS" id="PR00077">
    <property type="entry name" value="GPDHDRGNASE"/>
</dbReference>
<accession>A0A7T0BYU5</accession>
<feature type="binding site" evidence="13">
    <location>
        <position position="136"/>
    </location>
    <ligand>
        <name>sn-glycerol 3-phosphate</name>
        <dbReference type="ChEBI" id="CHEBI:57597"/>
    </ligand>
</feature>
<comment type="function">
    <text evidence="13">Catalyzes the reduction of the glycolytic intermediate dihydroxyacetone phosphate (DHAP) to sn-glycerol 3-phosphate (G3P), the key precursor for phospholipid synthesis.</text>
</comment>
<evidence type="ECO:0000259" key="18">
    <source>
        <dbReference type="Pfam" id="PF01210"/>
    </source>
</evidence>
<evidence type="ECO:0000256" key="12">
    <source>
        <dbReference type="ARBA" id="ARBA00080511"/>
    </source>
</evidence>
<dbReference type="GO" id="GO:0005975">
    <property type="term" value="P:carbohydrate metabolic process"/>
    <property type="evidence" value="ECO:0007669"/>
    <property type="project" value="InterPro"/>
</dbReference>
<keyword evidence="7 13" id="KW-0594">Phospholipid biosynthesis</keyword>
<feature type="binding site" evidence="13">
    <location>
        <position position="279"/>
    </location>
    <ligand>
        <name>NADPH</name>
        <dbReference type="ChEBI" id="CHEBI:57783"/>
    </ligand>
</feature>
<feature type="binding site" evidence="13">
    <location>
        <position position="244"/>
    </location>
    <ligand>
        <name>sn-glycerol 3-phosphate</name>
        <dbReference type="ChEBI" id="CHEBI:57597"/>
    </ligand>
</feature>
<feature type="binding site" evidence="15">
    <location>
        <begin position="255"/>
        <end position="256"/>
    </location>
    <ligand>
        <name>substrate</name>
    </ligand>
</feature>
<dbReference type="FunFam" id="1.10.1040.10:FF:000001">
    <property type="entry name" value="Glycerol-3-phosphate dehydrogenase [NAD(P)+]"/>
    <property type="match status" value="1"/>
</dbReference>
<dbReference type="InterPro" id="IPR011128">
    <property type="entry name" value="G3P_DH_NAD-dep_N"/>
</dbReference>
<feature type="binding site" evidence="13">
    <location>
        <position position="107"/>
    </location>
    <ligand>
        <name>NADPH</name>
        <dbReference type="ChEBI" id="CHEBI:57783"/>
    </ligand>
</feature>
<feature type="binding site" evidence="16">
    <location>
        <position position="255"/>
    </location>
    <ligand>
        <name>NAD(+)</name>
        <dbReference type="ChEBI" id="CHEBI:57540"/>
    </ligand>
</feature>
<feature type="binding site" evidence="13">
    <location>
        <position position="281"/>
    </location>
    <ligand>
        <name>NADPH</name>
        <dbReference type="ChEBI" id="CHEBI:57783"/>
    </ligand>
</feature>
<feature type="binding site" evidence="13">
    <location>
        <position position="255"/>
    </location>
    <ligand>
        <name>sn-glycerol 3-phosphate</name>
        <dbReference type="ChEBI" id="CHEBI:57597"/>
    </ligand>
</feature>
<feature type="binding site" evidence="16">
    <location>
        <position position="140"/>
    </location>
    <ligand>
        <name>NAD(+)</name>
        <dbReference type="ChEBI" id="CHEBI:57540"/>
    </ligand>
</feature>
<feature type="binding site" evidence="13">
    <location>
        <position position="191"/>
    </location>
    <ligand>
        <name>sn-glycerol 3-phosphate</name>
        <dbReference type="ChEBI" id="CHEBI:57597"/>
    </ligand>
</feature>
<dbReference type="PIRSF" id="PIRSF000114">
    <property type="entry name" value="Glycerol-3-P_dh"/>
    <property type="match status" value="1"/>
</dbReference>
<keyword evidence="3 13" id="KW-0521">NADP</keyword>
<dbReference type="UniPathway" id="UPA00940"/>
<keyword evidence="6 13" id="KW-0443">Lipid metabolism</keyword>
<feature type="binding site" evidence="13">
    <location>
        <position position="254"/>
    </location>
    <ligand>
        <name>sn-glycerol 3-phosphate</name>
        <dbReference type="ChEBI" id="CHEBI:57597"/>
    </ligand>
</feature>
<dbReference type="Proteomes" id="UP000594688">
    <property type="component" value="Chromosome"/>
</dbReference>
<feature type="binding site" evidence="16">
    <location>
        <begin position="9"/>
        <end position="14"/>
    </location>
    <ligand>
        <name>NAD(+)</name>
        <dbReference type="ChEBI" id="CHEBI:57540"/>
    </ligand>
</feature>
<dbReference type="KEGG" id="nli:G3M70_16660"/>
<evidence type="ECO:0000256" key="15">
    <source>
        <dbReference type="PIRSR" id="PIRSR000114-2"/>
    </source>
</evidence>
<comment type="subcellular location">
    <subcellularLocation>
        <location evidence="13">Cytoplasm</location>
    </subcellularLocation>
</comment>
<evidence type="ECO:0000256" key="16">
    <source>
        <dbReference type="PIRSR" id="PIRSR000114-3"/>
    </source>
</evidence>